<evidence type="ECO:0000313" key="5">
    <source>
        <dbReference type="EMBL" id="PHP66519.1"/>
    </source>
</evidence>
<dbReference type="Proteomes" id="UP000221168">
    <property type="component" value="Unassembled WGS sequence"/>
</dbReference>
<dbReference type="GO" id="GO:0030313">
    <property type="term" value="C:cell envelope"/>
    <property type="evidence" value="ECO:0007669"/>
    <property type="project" value="UniProtKB-SubCell"/>
</dbReference>
<dbReference type="InterPro" id="IPR059052">
    <property type="entry name" value="HH_YbhG-like"/>
</dbReference>
<protein>
    <submittedName>
        <fullName evidence="5">HlyD family secretion protein</fullName>
    </submittedName>
</protein>
<dbReference type="PANTHER" id="PTHR32347">
    <property type="entry name" value="EFFLUX SYSTEM COMPONENT YKNX-RELATED"/>
    <property type="match status" value="1"/>
</dbReference>
<keyword evidence="6" id="KW-1185">Reference proteome</keyword>
<feature type="domain" description="YbhG-like alpha-helical hairpin" evidence="4">
    <location>
        <begin position="63"/>
        <end position="192"/>
    </location>
</feature>
<gene>
    <name evidence="5" type="ORF">CSC94_14415</name>
</gene>
<sequence>MELLCAVPLVAGWLAACEPGPAMVTGYAEAETVLVAPIETARIEVLHVRRGDRVAKGTVLADMEKRDATIAVAQAEAALAQAESQLANISQGKRPEEIAVIEASLNSAEAQQEDAQRTVDRMADLARRGVATQASLDDAKTGLAVAQAKVRELKANLNVARLPARADEIKAARAARDQARASLDNARWRLDNRELTAPEAGQITDVIRNPGELAGPQAPVLALLPQGGVKLKLFVAEPDLSQISRGTVLPVSCDGCAKGMTATVSYVSDEPEFTPPVIYSLENRQKLVYLVEARPDDGAAMLKPGQIVDVRLPGTGS</sequence>
<dbReference type="SUPFAM" id="SSF111369">
    <property type="entry name" value="HlyD-like secretion proteins"/>
    <property type="match status" value="2"/>
</dbReference>
<evidence type="ECO:0000256" key="3">
    <source>
        <dbReference type="SAM" id="Coils"/>
    </source>
</evidence>
<dbReference type="RefSeq" id="WP_099307098.1">
    <property type="nucleotide sequence ID" value="NZ_PDVP01000008.1"/>
</dbReference>
<proteinExistence type="predicted"/>
<dbReference type="Gene3D" id="1.10.287.470">
    <property type="entry name" value="Helix hairpin bin"/>
    <property type="match status" value="2"/>
</dbReference>
<reference evidence="5 6" key="1">
    <citation type="submission" date="2017-10" db="EMBL/GenBank/DDBJ databases">
        <title>Sedimentibacterium mangrovi gen. nov., sp. nov., a novel member of family Phyllobacteriacea isolated from mangrove sediment.</title>
        <authorList>
            <person name="Liao H."/>
            <person name="Tian Y."/>
        </authorList>
    </citation>
    <scope>NUCLEOTIDE SEQUENCE [LARGE SCALE GENOMIC DNA]</scope>
    <source>
        <strain evidence="5 6">X9-2-2</strain>
    </source>
</reference>
<dbReference type="AlphaFoldDB" id="A0A2G1QM20"/>
<keyword evidence="2 3" id="KW-0175">Coiled coil</keyword>
<evidence type="ECO:0000259" key="4">
    <source>
        <dbReference type="Pfam" id="PF25881"/>
    </source>
</evidence>
<dbReference type="EMBL" id="PDVP01000008">
    <property type="protein sequence ID" value="PHP66519.1"/>
    <property type="molecule type" value="Genomic_DNA"/>
</dbReference>
<comment type="caution">
    <text evidence="5">The sequence shown here is derived from an EMBL/GenBank/DDBJ whole genome shotgun (WGS) entry which is preliminary data.</text>
</comment>
<feature type="coiled-coil region" evidence="3">
    <location>
        <begin position="65"/>
        <end position="189"/>
    </location>
</feature>
<dbReference type="InterPro" id="IPR050465">
    <property type="entry name" value="UPF0194_transport"/>
</dbReference>
<accession>A0A2G1QM20</accession>
<dbReference type="OrthoDB" id="9809385at2"/>
<organism evidence="5 6">
    <name type="scientific">Zhengella mangrovi</name>
    <dbReference type="NCBI Taxonomy" id="1982044"/>
    <lineage>
        <taxon>Bacteria</taxon>
        <taxon>Pseudomonadati</taxon>
        <taxon>Pseudomonadota</taxon>
        <taxon>Alphaproteobacteria</taxon>
        <taxon>Hyphomicrobiales</taxon>
        <taxon>Notoacmeibacteraceae</taxon>
        <taxon>Zhengella</taxon>
    </lineage>
</organism>
<evidence type="ECO:0000256" key="1">
    <source>
        <dbReference type="ARBA" id="ARBA00004196"/>
    </source>
</evidence>
<evidence type="ECO:0000313" key="6">
    <source>
        <dbReference type="Proteomes" id="UP000221168"/>
    </source>
</evidence>
<dbReference type="PANTHER" id="PTHR32347:SF23">
    <property type="entry name" value="BLL5650 PROTEIN"/>
    <property type="match status" value="1"/>
</dbReference>
<evidence type="ECO:0000256" key="2">
    <source>
        <dbReference type="ARBA" id="ARBA00023054"/>
    </source>
</evidence>
<dbReference type="Gene3D" id="2.40.50.100">
    <property type="match status" value="1"/>
</dbReference>
<dbReference type="Pfam" id="PF25881">
    <property type="entry name" value="HH_YBHG"/>
    <property type="match status" value="1"/>
</dbReference>
<name>A0A2G1QM20_9HYPH</name>
<comment type="subcellular location">
    <subcellularLocation>
        <location evidence="1">Cell envelope</location>
    </subcellularLocation>
</comment>